<dbReference type="InterPro" id="IPR022205">
    <property type="entry name" value="DUF3732"/>
</dbReference>
<protein>
    <submittedName>
        <fullName evidence="2">DUF3732 domain-containing protein</fullName>
    </submittedName>
</protein>
<dbReference type="Pfam" id="PF12532">
    <property type="entry name" value="DUF3732"/>
    <property type="match status" value="1"/>
</dbReference>
<dbReference type="AlphaFoldDB" id="A0A6B8K976"/>
<dbReference type="Proteomes" id="UP000309061">
    <property type="component" value="Chromosome"/>
</dbReference>
<dbReference type="RefSeq" id="WP_136495119.1">
    <property type="nucleotide sequence ID" value="NZ_CP046052.1"/>
</dbReference>
<reference evidence="2 3" key="1">
    <citation type="submission" date="2019-11" db="EMBL/GenBank/DDBJ databases">
        <title>The genome sequence of Methylocystis heyeri.</title>
        <authorList>
            <person name="Oshkin I.Y."/>
            <person name="Miroshnikov K."/>
            <person name="Dedysh S.N."/>
        </authorList>
    </citation>
    <scope>NUCLEOTIDE SEQUENCE [LARGE SCALE GENOMIC DNA]</scope>
    <source>
        <strain evidence="2 3">H2</strain>
    </source>
</reference>
<evidence type="ECO:0000256" key="1">
    <source>
        <dbReference type="SAM" id="Coils"/>
    </source>
</evidence>
<dbReference type="OrthoDB" id="103556at2"/>
<gene>
    <name evidence="2" type="ORF">H2LOC_003490</name>
</gene>
<dbReference type="EMBL" id="CP046052">
    <property type="protein sequence ID" value="QGM44824.1"/>
    <property type="molecule type" value="Genomic_DNA"/>
</dbReference>
<keyword evidence="1" id="KW-0175">Coiled coil</keyword>
<keyword evidence="3" id="KW-1185">Reference proteome</keyword>
<evidence type="ECO:0000313" key="3">
    <source>
        <dbReference type="Proteomes" id="UP000309061"/>
    </source>
</evidence>
<sequence length="653" mass="71346">MSRWNIASIFFLGAGGARRDVDLTPGAINIITGASGTGKSALIKAIDYCLGSGQCELPAHIRRRSLAVGVKWVHGDEEMVVGRIIPPVGQATSTQLFVTIGRKLPIPATIGDFVGPTNLESAKAQIERAFGIGDLGAEAEPGRTVRGRTTVRHATPYLFVTKEVIDSETVLLHGLERADKAPDLVASMPYFLGAIDDTSAIQERQLKQLQRTLDREETKASARAKANTALRQRAFGLLVEAGRLGLTSPPAEDASETELLASLQQAQSISTAASTYPSESEIAELQQRRASILADIETARGQLRSARAALRDANGFAAVVTRQHKKLGLAEHLDLHKIAGVCPVCEAPSEKGRETAQALRQALDVVRAESAAVERVQPRLAGHELGLQEKIRGLNNELREVDGQIRSWLQQSADTRRLASLAQAKAHLQGRISYFLEASAEEPRQSFADLNVLRAQIAKLESQVDRETKRIKLRRAETKISQFASDILAQLPTVAPCVGSELEFAVTGPEVVLIEADSDAVLRMPDVGSDQNYLAIHIALSFALQRHFEAITAPVPGLLVLDQISRPYFPARDDDADEREIAGGQEDEDIQAMRRHLDFLFSEIEARTGLQVLLIEHAYFADDPRYVGSTRERWTRASGRALIPQDWPIRPDV</sequence>
<dbReference type="InterPro" id="IPR027417">
    <property type="entry name" value="P-loop_NTPase"/>
</dbReference>
<organism evidence="2 3">
    <name type="scientific">Methylocystis heyeri</name>
    <dbReference type="NCBI Taxonomy" id="391905"/>
    <lineage>
        <taxon>Bacteria</taxon>
        <taxon>Pseudomonadati</taxon>
        <taxon>Pseudomonadota</taxon>
        <taxon>Alphaproteobacteria</taxon>
        <taxon>Hyphomicrobiales</taxon>
        <taxon>Methylocystaceae</taxon>
        <taxon>Methylocystis</taxon>
    </lineage>
</organism>
<feature type="coiled-coil region" evidence="1">
    <location>
        <begin position="450"/>
        <end position="477"/>
    </location>
</feature>
<dbReference type="SUPFAM" id="SSF52540">
    <property type="entry name" value="P-loop containing nucleoside triphosphate hydrolases"/>
    <property type="match status" value="1"/>
</dbReference>
<evidence type="ECO:0000313" key="2">
    <source>
        <dbReference type="EMBL" id="QGM44824.1"/>
    </source>
</evidence>
<dbReference type="PANTHER" id="PTHR32114">
    <property type="entry name" value="ABC TRANSPORTER ABCH.3"/>
    <property type="match status" value="1"/>
</dbReference>
<proteinExistence type="predicted"/>
<dbReference type="Gene3D" id="3.40.50.300">
    <property type="entry name" value="P-loop containing nucleotide triphosphate hydrolases"/>
    <property type="match status" value="1"/>
</dbReference>
<name>A0A6B8K976_9HYPH</name>
<dbReference type="KEGG" id="mhey:H2LOC_003490"/>
<dbReference type="PANTHER" id="PTHR32114:SF2">
    <property type="entry name" value="ABC TRANSPORTER ABCH.3"/>
    <property type="match status" value="1"/>
</dbReference>
<accession>A0A6B8K976</accession>